<feature type="domain" description="U1-type" evidence="2">
    <location>
        <begin position="97"/>
        <end position="131"/>
    </location>
</feature>
<comment type="caution">
    <text evidence="3">The sequence shown here is derived from an EMBL/GenBank/DDBJ whole genome shotgun (WGS) entry which is preliminary data.</text>
</comment>
<gene>
    <name evidence="3" type="ORF">EJD97_018385</name>
</gene>
<dbReference type="EMBL" id="RXGB01005005">
    <property type="protein sequence ID" value="TMW88568.1"/>
    <property type="molecule type" value="Genomic_DNA"/>
</dbReference>
<evidence type="ECO:0000256" key="1">
    <source>
        <dbReference type="SAM" id="MobiDB-lite"/>
    </source>
</evidence>
<feature type="region of interest" description="Disordered" evidence="1">
    <location>
        <begin position="254"/>
        <end position="279"/>
    </location>
</feature>
<dbReference type="PANTHER" id="PTHR47487:SF14">
    <property type="entry name" value="U1-TYPE DOMAIN-CONTAINING PROTEIN"/>
    <property type="match status" value="1"/>
</dbReference>
<protein>
    <recommendedName>
        <fullName evidence="2">U1-type domain-containing protein</fullName>
    </recommendedName>
</protein>
<feature type="domain" description="U1-type" evidence="2">
    <location>
        <begin position="202"/>
        <end position="236"/>
    </location>
</feature>
<reference evidence="3" key="1">
    <citation type="submission" date="2019-05" db="EMBL/GenBank/DDBJ databases">
        <title>The de novo reference genome and transcriptome assemblies of the wild tomato species Solanum chilense.</title>
        <authorList>
            <person name="Stam R."/>
            <person name="Nosenko T."/>
            <person name="Hoerger A.C."/>
            <person name="Stephan W."/>
            <person name="Seidel M.A."/>
            <person name="Kuhn J.M.M."/>
            <person name="Haberer G."/>
            <person name="Tellier A."/>
        </authorList>
    </citation>
    <scope>NUCLEOTIDE SEQUENCE</scope>
    <source>
        <tissue evidence="3">Mature leaves</tissue>
    </source>
</reference>
<dbReference type="GO" id="GO:0008270">
    <property type="term" value="F:zinc ion binding"/>
    <property type="evidence" value="ECO:0007669"/>
    <property type="project" value="InterPro"/>
</dbReference>
<dbReference type="SUPFAM" id="SSF57667">
    <property type="entry name" value="beta-beta-alpha zinc fingers"/>
    <property type="match status" value="2"/>
</dbReference>
<sequence>MEREGATCGGDRLKNQAEAFEEMISEVPFRYRAGESTNSILNRSPEVEISQEQPPGLSVILLDKNDTIFFGAKLKAVTLIEKVVDKPSLSSAPVKNVTKWNCELCQVCTTSQDGLNDHFQGKKHKRKVAAIREHKDDKNCSIGLLPKKPKLMQPMERPCDDLISGEKLEEESSAINDNDPASLLIDDSATDLRKHTTHEKQEFPFWCDTCQIGTFSEIVMEAHKIGKKHKRKVENESYSVVLSPTKPQFIQLVEHPSDDMISGKKSEEESSGTNDNDQP</sequence>
<dbReference type="Pfam" id="PF12874">
    <property type="entry name" value="zf-met"/>
    <property type="match status" value="2"/>
</dbReference>
<name>A0A6N2B3F3_SOLCI</name>
<organism evidence="3">
    <name type="scientific">Solanum chilense</name>
    <name type="common">Tomato</name>
    <name type="synonym">Lycopersicon chilense</name>
    <dbReference type="NCBI Taxonomy" id="4083"/>
    <lineage>
        <taxon>Eukaryota</taxon>
        <taxon>Viridiplantae</taxon>
        <taxon>Streptophyta</taxon>
        <taxon>Embryophyta</taxon>
        <taxon>Tracheophyta</taxon>
        <taxon>Spermatophyta</taxon>
        <taxon>Magnoliopsida</taxon>
        <taxon>eudicotyledons</taxon>
        <taxon>Gunneridae</taxon>
        <taxon>Pentapetalae</taxon>
        <taxon>asterids</taxon>
        <taxon>lamiids</taxon>
        <taxon>Solanales</taxon>
        <taxon>Solanaceae</taxon>
        <taxon>Solanoideae</taxon>
        <taxon>Solaneae</taxon>
        <taxon>Solanum</taxon>
        <taxon>Solanum subgen. Lycopersicon</taxon>
    </lineage>
</organism>
<dbReference type="AlphaFoldDB" id="A0A6N2B3F3"/>
<dbReference type="InterPro" id="IPR036236">
    <property type="entry name" value="Znf_C2H2_sf"/>
</dbReference>
<dbReference type="PANTHER" id="PTHR47487">
    <property type="entry name" value="OS06G0651300 PROTEIN-RELATED"/>
    <property type="match status" value="1"/>
</dbReference>
<dbReference type="InterPro" id="IPR013087">
    <property type="entry name" value="Znf_C2H2_type"/>
</dbReference>
<accession>A0A6N2B3F3</accession>
<dbReference type="Gene3D" id="3.30.160.60">
    <property type="entry name" value="Classic Zinc Finger"/>
    <property type="match status" value="2"/>
</dbReference>
<dbReference type="SMART" id="SM00451">
    <property type="entry name" value="ZnF_U1"/>
    <property type="match status" value="2"/>
</dbReference>
<proteinExistence type="predicted"/>
<evidence type="ECO:0000259" key="2">
    <source>
        <dbReference type="SMART" id="SM00451"/>
    </source>
</evidence>
<dbReference type="GO" id="GO:0003676">
    <property type="term" value="F:nucleic acid binding"/>
    <property type="evidence" value="ECO:0007669"/>
    <property type="project" value="InterPro"/>
</dbReference>
<evidence type="ECO:0000313" key="3">
    <source>
        <dbReference type="EMBL" id="TMW88568.1"/>
    </source>
</evidence>
<dbReference type="InterPro" id="IPR003604">
    <property type="entry name" value="Matrin/U1-like-C_Znf_C2H2"/>
</dbReference>
<feature type="compositionally biased region" description="Basic and acidic residues" evidence="1">
    <location>
        <begin position="255"/>
        <end position="268"/>
    </location>
</feature>